<dbReference type="AlphaFoldDB" id="A0A0M3INF7"/>
<evidence type="ECO:0000313" key="2">
    <source>
        <dbReference type="WBParaSite" id="ALUE_0002028501-mRNA-1"/>
    </source>
</evidence>
<accession>A0A0M3INF7</accession>
<keyword evidence="1" id="KW-1185">Reference proteome</keyword>
<proteinExistence type="predicted"/>
<organism evidence="1 2">
    <name type="scientific">Ascaris lumbricoides</name>
    <name type="common">Giant roundworm</name>
    <dbReference type="NCBI Taxonomy" id="6252"/>
    <lineage>
        <taxon>Eukaryota</taxon>
        <taxon>Metazoa</taxon>
        <taxon>Ecdysozoa</taxon>
        <taxon>Nematoda</taxon>
        <taxon>Chromadorea</taxon>
        <taxon>Rhabditida</taxon>
        <taxon>Spirurina</taxon>
        <taxon>Ascaridomorpha</taxon>
        <taxon>Ascaridoidea</taxon>
        <taxon>Ascarididae</taxon>
        <taxon>Ascaris</taxon>
    </lineage>
</organism>
<sequence length="181" mass="20535">MVIDVIGVEGSGAEQANSGEHGAIWKAAKEPSFVGNVENGMYREFISARLDDSFSSLIGFEQGEELQLVVDEEFTSAKLDDSFSSLIGFEQGEELQLVVDEFDLVRFFFASLAYDVIVNETIFENGNNAKNLLSSVRHKVRFSQSAFLREDIYDNRESSIISWHEMRFCKWRIRGELITVQ</sequence>
<dbReference type="WBParaSite" id="ALUE_0002028501-mRNA-1">
    <property type="protein sequence ID" value="ALUE_0002028501-mRNA-1"/>
    <property type="gene ID" value="ALUE_0002028501"/>
</dbReference>
<protein>
    <submittedName>
        <fullName evidence="2">Uncharacterized protein</fullName>
    </submittedName>
</protein>
<evidence type="ECO:0000313" key="1">
    <source>
        <dbReference type="Proteomes" id="UP000036681"/>
    </source>
</evidence>
<name>A0A0M3INF7_ASCLU</name>
<dbReference type="Proteomes" id="UP000036681">
    <property type="component" value="Unplaced"/>
</dbReference>
<reference evidence="2" key="1">
    <citation type="submission" date="2017-02" db="UniProtKB">
        <authorList>
            <consortium name="WormBaseParasite"/>
        </authorList>
    </citation>
    <scope>IDENTIFICATION</scope>
</reference>